<dbReference type="RefSeq" id="XP_008717596.1">
    <property type="nucleotide sequence ID" value="XM_008719374.1"/>
</dbReference>
<proteinExistence type="predicted"/>
<dbReference type="OrthoDB" id="2279611at2759"/>
<evidence type="ECO:0008006" key="3">
    <source>
        <dbReference type="Google" id="ProtNLM"/>
    </source>
</evidence>
<reference evidence="1 2" key="1">
    <citation type="submission" date="2013-03" db="EMBL/GenBank/DDBJ databases">
        <title>The Genome Sequence of Phialophora europaea CBS 101466.</title>
        <authorList>
            <consortium name="The Broad Institute Genomics Platform"/>
            <person name="Cuomo C."/>
            <person name="de Hoog S."/>
            <person name="Gorbushina A."/>
            <person name="Walker B."/>
            <person name="Young S.K."/>
            <person name="Zeng Q."/>
            <person name="Gargeya S."/>
            <person name="Fitzgerald M."/>
            <person name="Haas B."/>
            <person name="Abouelleil A."/>
            <person name="Allen A.W."/>
            <person name="Alvarado L."/>
            <person name="Arachchi H.M."/>
            <person name="Berlin A.M."/>
            <person name="Chapman S.B."/>
            <person name="Gainer-Dewar J."/>
            <person name="Goldberg J."/>
            <person name="Griggs A."/>
            <person name="Gujja S."/>
            <person name="Hansen M."/>
            <person name="Howarth C."/>
            <person name="Imamovic A."/>
            <person name="Ireland A."/>
            <person name="Larimer J."/>
            <person name="McCowan C."/>
            <person name="Murphy C."/>
            <person name="Pearson M."/>
            <person name="Poon T.W."/>
            <person name="Priest M."/>
            <person name="Roberts A."/>
            <person name="Saif S."/>
            <person name="Shea T."/>
            <person name="Sisk P."/>
            <person name="Sykes S."/>
            <person name="Wortman J."/>
            <person name="Nusbaum C."/>
            <person name="Birren B."/>
        </authorList>
    </citation>
    <scope>NUCLEOTIDE SEQUENCE [LARGE SCALE GENOMIC DNA]</scope>
    <source>
        <strain evidence="1 2">CBS 101466</strain>
    </source>
</reference>
<name>W2RY83_CYPE1</name>
<keyword evidence="2" id="KW-1185">Reference proteome</keyword>
<gene>
    <name evidence="1" type="ORF">HMPREF1541_05033</name>
</gene>
<dbReference type="HOGENOM" id="CLU_831606_0_0_1"/>
<dbReference type="Proteomes" id="UP000030752">
    <property type="component" value="Unassembled WGS sequence"/>
</dbReference>
<dbReference type="Pfam" id="PF11951">
    <property type="entry name" value="Fungal_trans_2"/>
    <property type="match status" value="1"/>
</dbReference>
<dbReference type="PANTHER" id="PTHR47784">
    <property type="entry name" value="STEROL UPTAKE CONTROL PROTEIN 2"/>
    <property type="match status" value="1"/>
</dbReference>
<dbReference type="AlphaFoldDB" id="W2RY83"/>
<dbReference type="PANTHER" id="PTHR47784:SF9">
    <property type="entry name" value="ZN(II)2CYS6 TRANSCRIPTION FACTOR (EUROFUNG)"/>
    <property type="match status" value="1"/>
</dbReference>
<dbReference type="InParanoid" id="W2RY83"/>
<organism evidence="1 2">
    <name type="scientific">Cyphellophora europaea (strain CBS 101466)</name>
    <name type="common">Phialophora europaea</name>
    <dbReference type="NCBI Taxonomy" id="1220924"/>
    <lineage>
        <taxon>Eukaryota</taxon>
        <taxon>Fungi</taxon>
        <taxon>Dikarya</taxon>
        <taxon>Ascomycota</taxon>
        <taxon>Pezizomycotina</taxon>
        <taxon>Eurotiomycetes</taxon>
        <taxon>Chaetothyriomycetidae</taxon>
        <taxon>Chaetothyriales</taxon>
        <taxon>Cyphellophoraceae</taxon>
        <taxon>Cyphellophora</taxon>
    </lineage>
</organism>
<dbReference type="EMBL" id="KB822720">
    <property type="protein sequence ID" value="ETN40753.1"/>
    <property type="molecule type" value="Genomic_DNA"/>
</dbReference>
<protein>
    <recommendedName>
        <fullName evidence="3">Transcription factor domain-containing protein</fullName>
    </recommendedName>
</protein>
<dbReference type="VEuPathDB" id="FungiDB:HMPREF1541_05033"/>
<evidence type="ECO:0000313" key="2">
    <source>
        <dbReference type="Proteomes" id="UP000030752"/>
    </source>
</evidence>
<dbReference type="STRING" id="1220924.W2RY83"/>
<dbReference type="InterPro" id="IPR021858">
    <property type="entry name" value="Fun_TF"/>
</dbReference>
<accession>W2RY83</accession>
<dbReference type="GO" id="GO:0001228">
    <property type="term" value="F:DNA-binding transcription activator activity, RNA polymerase II-specific"/>
    <property type="evidence" value="ECO:0007669"/>
    <property type="project" value="TreeGrafter"/>
</dbReference>
<dbReference type="GeneID" id="19972372"/>
<dbReference type="InterPro" id="IPR053157">
    <property type="entry name" value="Sterol_Uptake_Regulator"/>
</dbReference>
<evidence type="ECO:0000313" key="1">
    <source>
        <dbReference type="EMBL" id="ETN40753.1"/>
    </source>
</evidence>
<sequence>MLDWLAHGMVGPSLFAESQRNFHIDVLSIAQSHVHVMHALLAASALHIRFRSNPSLTQPPPRTLTAALASTNDDFAVVEAGHHLSATAGFRTALSSLSETTQIDPLLTTCMLLNMLSFAGLPEAEDDVRRWPFLGYGGEQPLHWLRIQLGFAPLMGGLSIKAKRGSAWLAFFEGLDHNVLYDERDGTEGVPEAWCAFWAIRDDDGIDGHRYLRVVRRLVSILAVWESVEAGNGATHDGRCLQYLQFMQGVDEAFICRLEARDAKALVVYGWFMAILTYTNHWWCRSRAVRECTAVVRYLDETYGAALDDWLGFMAKAVGYELKGSAIDRFLLEL</sequence>